<comment type="caution">
    <text evidence="4">The sequence shown here is derived from an EMBL/GenBank/DDBJ whole genome shotgun (WGS) entry which is preliminary data.</text>
</comment>
<dbReference type="RefSeq" id="XP_007773813.1">
    <property type="nucleotide sequence ID" value="XM_007775623.1"/>
</dbReference>
<accession>A0A5M3M938</accession>
<reference evidence="5" key="1">
    <citation type="journal article" date="2012" name="Science">
        <title>The Paleozoic origin of enzymatic lignin decomposition reconstructed from 31 fungal genomes.</title>
        <authorList>
            <person name="Floudas D."/>
            <person name="Binder M."/>
            <person name="Riley R."/>
            <person name="Barry K."/>
            <person name="Blanchette R.A."/>
            <person name="Henrissat B."/>
            <person name="Martinez A.T."/>
            <person name="Otillar R."/>
            <person name="Spatafora J.W."/>
            <person name="Yadav J.S."/>
            <person name="Aerts A."/>
            <person name="Benoit I."/>
            <person name="Boyd A."/>
            <person name="Carlson A."/>
            <person name="Copeland A."/>
            <person name="Coutinho P.M."/>
            <person name="de Vries R.P."/>
            <person name="Ferreira P."/>
            <person name="Findley K."/>
            <person name="Foster B."/>
            <person name="Gaskell J."/>
            <person name="Glotzer D."/>
            <person name="Gorecki P."/>
            <person name="Heitman J."/>
            <person name="Hesse C."/>
            <person name="Hori C."/>
            <person name="Igarashi K."/>
            <person name="Jurgens J.A."/>
            <person name="Kallen N."/>
            <person name="Kersten P."/>
            <person name="Kohler A."/>
            <person name="Kuees U."/>
            <person name="Kumar T.K.A."/>
            <person name="Kuo A."/>
            <person name="LaButti K."/>
            <person name="Larrondo L.F."/>
            <person name="Lindquist E."/>
            <person name="Ling A."/>
            <person name="Lombard V."/>
            <person name="Lucas S."/>
            <person name="Lundell T."/>
            <person name="Martin R."/>
            <person name="McLaughlin D.J."/>
            <person name="Morgenstern I."/>
            <person name="Morin E."/>
            <person name="Murat C."/>
            <person name="Nagy L.G."/>
            <person name="Nolan M."/>
            <person name="Ohm R.A."/>
            <person name="Patyshakuliyeva A."/>
            <person name="Rokas A."/>
            <person name="Ruiz-Duenas F.J."/>
            <person name="Sabat G."/>
            <person name="Salamov A."/>
            <person name="Samejima M."/>
            <person name="Schmutz J."/>
            <person name="Slot J.C."/>
            <person name="St John F."/>
            <person name="Stenlid J."/>
            <person name="Sun H."/>
            <person name="Sun S."/>
            <person name="Syed K."/>
            <person name="Tsang A."/>
            <person name="Wiebenga A."/>
            <person name="Young D."/>
            <person name="Pisabarro A."/>
            <person name="Eastwood D.C."/>
            <person name="Martin F."/>
            <person name="Cullen D."/>
            <person name="Grigoriev I.V."/>
            <person name="Hibbett D.S."/>
        </authorList>
    </citation>
    <scope>NUCLEOTIDE SEQUENCE [LARGE SCALE GENOMIC DNA]</scope>
    <source>
        <strain evidence="5">RWD-64-598 SS2</strain>
    </source>
</reference>
<dbReference type="PROSITE" id="PS00678">
    <property type="entry name" value="WD_REPEATS_1"/>
    <property type="match status" value="3"/>
</dbReference>
<feature type="repeat" description="WD" evidence="3">
    <location>
        <begin position="192"/>
        <end position="233"/>
    </location>
</feature>
<dbReference type="SUPFAM" id="SSF50998">
    <property type="entry name" value="Quinoprotein alcohol dehydrogenase-like"/>
    <property type="match status" value="1"/>
</dbReference>
<evidence type="ECO:0000313" key="4">
    <source>
        <dbReference type="EMBL" id="EIW75792.1"/>
    </source>
</evidence>
<keyword evidence="5" id="KW-1185">Reference proteome</keyword>
<dbReference type="Proteomes" id="UP000053558">
    <property type="component" value="Unassembled WGS sequence"/>
</dbReference>
<dbReference type="PROSITE" id="PS50082">
    <property type="entry name" value="WD_REPEATS_2"/>
    <property type="match status" value="10"/>
</dbReference>
<dbReference type="GeneID" id="19203941"/>
<protein>
    <submittedName>
        <fullName evidence="4">WD40 repeat-like protein</fullName>
    </submittedName>
</protein>
<evidence type="ECO:0000256" key="3">
    <source>
        <dbReference type="PROSITE-ProRule" id="PRU00221"/>
    </source>
</evidence>
<dbReference type="InterPro" id="IPR015943">
    <property type="entry name" value="WD40/YVTN_repeat-like_dom_sf"/>
</dbReference>
<dbReference type="AlphaFoldDB" id="A0A5M3M938"/>
<keyword evidence="2" id="KW-0677">Repeat</keyword>
<sequence>MDNKTVLWDSASGMRVGTPLVGHTQGITEVVFSSCGRRLLTSSYDKTLYVWDADTYLPVLGPLRGHQWHVNTARFSPDDKLIASGGDDSLFKIWDTSSGECLATSQLPGWIKQLAFSPNGEHCALAMNNSSICLYDVSRREILADSNAFVGHKGVVHTVAYSPDGRLLVSGSSDHTIRLWDPNNGKPIGAVLRGHRDTVNYVDFSVDGTELISTSSDHTWRIWSTTSGECRLTIGPFYQLYLFSSRVACSPDGEHFACWSGNDSIYVRSISTGKVILPQGVKEEPCSPEEDIMGRFEIPIALAWYPDGERFASAGSRSVVRVWDAKTGKDLSTPFVGHPFDPDKHPDILCVDISSDGTLLVTGCEDYTVGLWNTETQDLVYPPFREHDYHVMAVKFSPDDSLVISGCRLGSIGIWDTHTGDLVHVIPPLTPKTAVWGLDVSRDGRRIASASLDHNVYIWDIATYTLLTSFNHGSPVRSVSFSPDGSHFVSGAEDHVVRVWDITRGDKVLELQKEKKTKAIEDEYLDVVAYSPSGRTFIVGSCNDILCVHDAESGGLVHALKHENNVRAAAFSPDGAFILTGSQETHLRVWDAVSGTQVLPKLAQVQVKKASQAGGGTSRGRTFHWRVYSTCRQRYRATQEAVDITLIEDFSLTRTLCNT</sequence>
<organism evidence="4 5">
    <name type="scientific">Coniophora puteana (strain RWD-64-598)</name>
    <name type="common">Brown rot fungus</name>
    <dbReference type="NCBI Taxonomy" id="741705"/>
    <lineage>
        <taxon>Eukaryota</taxon>
        <taxon>Fungi</taxon>
        <taxon>Dikarya</taxon>
        <taxon>Basidiomycota</taxon>
        <taxon>Agaricomycotina</taxon>
        <taxon>Agaricomycetes</taxon>
        <taxon>Agaricomycetidae</taxon>
        <taxon>Boletales</taxon>
        <taxon>Coniophorineae</taxon>
        <taxon>Coniophoraceae</taxon>
        <taxon>Coniophora</taxon>
    </lineage>
</organism>
<dbReference type="GO" id="GO:1990234">
    <property type="term" value="C:transferase complex"/>
    <property type="evidence" value="ECO:0007669"/>
    <property type="project" value="UniProtKB-ARBA"/>
</dbReference>
<dbReference type="SUPFAM" id="SSF50978">
    <property type="entry name" value="WD40 repeat-like"/>
    <property type="match status" value="1"/>
</dbReference>
<feature type="repeat" description="WD" evidence="3">
    <location>
        <begin position="348"/>
        <end position="382"/>
    </location>
</feature>
<dbReference type="SMART" id="SM00320">
    <property type="entry name" value="WD40"/>
    <property type="match status" value="13"/>
</dbReference>
<feature type="repeat" description="WD" evidence="3">
    <location>
        <begin position="301"/>
        <end position="333"/>
    </location>
</feature>
<feature type="repeat" description="WD" evidence="3">
    <location>
        <begin position="20"/>
        <end position="55"/>
    </location>
</feature>
<dbReference type="EMBL" id="JH711587">
    <property type="protein sequence ID" value="EIW75792.1"/>
    <property type="molecule type" value="Genomic_DNA"/>
</dbReference>
<dbReference type="InterPro" id="IPR020472">
    <property type="entry name" value="WD40_PAC1"/>
</dbReference>
<dbReference type="Pfam" id="PF00400">
    <property type="entry name" value="WD40"/>
    <property type="match status" value="10"/>
</dbReference>
<dbReference type="PRINTS" id="PR00320">
    <property type="entry name" value="GPROTEINBRPT"/>
</dbReference>
<feature type="repeat" description="WD" evidence="3">
    <location>
        <begin position="63"/>
        <end position="104"/>
    </location>
</feature>
<feature type="repeat" description="WD" evidence="3">
    <location>
        <begin position="149"/>
        <end position="190"/>
    </location>
</feature>
<dbReference type="KEGG" id="cput:CONPUDRAFT_158581"/>
<feature type="repeat" description="WD" evidence="3">
    <location>
        <begin position="559"/>
        <end position="600"/>
    </location>
</feature>
<dbReference type="PROSITE" id="PS50294">
    <property type="entry name" value="WD_REPEATS_REGION"/>
    <property type="match status" value="7"/>
</dbReference>
<feature type="repeat" description="WD" evidence="3">
    <location>
        <begin position="384"/>
        <end position="425"/>
    </location>
</feature>
<proteinExistence type="predicted"/>
<dbReference type="InterPro" id="IPR011047">
    <property type="entry name" value="Quinoprotein_ADH-like_sf"/>
</dbReference>
<feature type="repeat" description="WD" evidence="3">
    <location>
        <begin position="435"/>
        <end position="469"/>
    </location>
</feature>
<evidence type="ECO:0000313" key="5">
    <source>
        <dbReference type="Proteomes" id="UP000053558"/>
    </source>
</evidence>
<dbReference type="Gene3D" id="2.130.10.10">
    <property type="entry name" value="YVTN repeat-like/Quinoprotein amine dehydrogenase"/>
    <property type="match status" value="5"/>
</dbReference>
<gene>
    <name evidence="4" type="ORF">CONPUDRAFT_158581</name>
</gene>
<feature type="repeat" description="WD" evidence="3">
    <location>
        <begin position="469"/>
        <end position="510"/>
    </location>
</feature>
<dbReference type="CDD" id="cd00200">
    <property type="entry name" value="WD40"/>
    <property type="match status" value="2"/>
</dbReference>
<evidence type="ECO:0000256" key="2">
    <source>
        <dbReference type="ARBA" id="ARBA00022737"/>
    </source>
</evidence>
<dbReference type="PANTHER" id="PTHR22847">
    <property type="entry name" value="WD40 REPEAT PROTEIN"/>
    <property type="match status" value="1"/>
</dbReference>
<dbReference type="InterPro" id="IPR019775">
    <property type="entry name" value="WD40_repeat_CS"/>
</dbReference>
<keyword evidence="1 3" id="KW-0853">WD repeat</keyword>
<dbReference type="OrthoDB" id="407922at2759"/>
<evidence type="ECO:0000256" key="1">
    <source>
        <dbReference type="ARBA" id="ARBA00022574"/>
    </source>
</evidence>
<dbReference type="PANTHER" id="PTHR22847:SF637">
    <property type="entry name" value="WD REPEAT DOMAIN 5B"/>
    <property type="match status" value="1"/>
</dbReference>
<name>A0A5M3M938_CONPW</name>
<dbReference type="InterPro" id="IPR036322">
    <property type="entry name" value="WD40_repeat_dom_sf"/>
</dbReference>
<dbReference type="InterPro" id="IPR001680">
    <property type="entry name" value="WD40_rpt"/>
</dbReference>